<evidence type="ECO:0000313" key="1">
    <source>
        <dbReference type="EMBL" id="SQI38642.1"/>
    </source>
</evidence>
<dbReference type="RefSeq" id="WP_111739820.1">
    <property type="nucleotide sequence ID" value="NZ_LR698987.1"/>
</dbReference>
<sequence length="155" mass="17867">MSANKQSKQWTALQEQLAQTIKALDALESEFQDVPTLFEGSDFPEQTACAVKMENLFIAATHETATSLSFLRQEMDDLANFIAFRKQHCLFSSSALLEIIDDELSTRDRQRLWHEYDPQASFSAFTQYIDRLKKAWRELFGNRTYQSINTAANRS</sequence>
<protein>
    <submittedName>
        <fullName evidence="1">Uncharacterized protein</fullName>
    </submittedName>
</protein>
<evidence type="ECO:0000313" key="2">
    <source>
        <dbReference type="Proteomes" id="UP000249005"/>
    </source>
</evidence>
<accession>A0A2X4UVD2</accession>
<dbReference type="EMBL" id="LS483470">
    <property type="protein sequence ID" value="SQI38642.1"/>
    <property type="molecule type" value="Genomic_DNA"/>
</dbReference>
<name>A0A2X4UVD2_9GAMM</name>
<dbReference type="OrthoDB" id="9916463at2"/>
<reference evidence="1 2" key="1">
    <citation type="submission" date="2018-06" db="EMBL/GenBank/DDBJ databases">
        <authorList>
            <consortium name="Pathogen Informatics"/>
            <person name="Doyle S."/>
        </authorList>
    </citation>
    <scope>NUCLEOTIDE SEQUENCE [LARGE SCALE GENOMIC DNA]</scope>
    <source>
        <strain evidence="1 2">NCTC12151</strain>
    </source>
</reference>
<dbReference type="AlphaFoldDB" id="A0A2X4UVD2"/>
<proteinExistence type="predicted"/>
<keyword evidence="2" id="KW-1185">Reference proteome</keyword>
<dbReference type="Proteomes" id="UP000249005">
    <property type="component" value="Chromosome 1"/>
</dbReference>
<gene>
    <name evidence="1" type="ORF">NCTC12151_01241</name>
</gene>
<organism evidence="1 2">
    <name type="scientific">Leminorella richardii</name>
    <dbReference type="NCBI Taxonomy" id="158841"/>
    <lineage>
        <taxon>Bacteria</taxon>
        <taxon>Pseudomonadati</taxon>
        <taxon>Pseudomonadota</taxon>
        <taxon>Gammaproteobacteria</taxon>
        <taxon>Enterobacterales</taxon>
        <taxon>Budviciaceae</taxon>
        <taxon>Leminorella</taxon>
    </lineage>
</organism>
<dbReference type="KEGG" id="lri:NCTC12151_01241"/>